<dbReference type="AlphaFoldDB" id="A0AAV2G967"/>
<dbReference type="SUPFAM" id="SSF56672">
    <property type="entry name" value="DNA/RNA polymerases"/>
    <property type="match status" value="1"/>
</dbReference>
<dbReference type="PANTHER" id="PTHR31635:SF196">
    <property type="entry name" value="REVERSE TRANSCRIPTASE DOMAIN-CONTAINING PROTEIN-RELATED"/>
    <property type="match status" value="1"/>
</dbReference>
<dbReference type="CDD" id="cd01650">
    <property type="entry name" value="RT_nLTR_like"/>
    <property type="match status" value="1"/>
</dbReference>
<proteinExistence type="predicted"/>
<accession>A0AAV2G967</accession>
<sequence length="569" mass="65827">MAEKLTEWNKSTFGNVFQKKRRLLSRIHEIQKKIANDFSPGLFKLQSKLEKELDDVLEQGELIWFQRSREQWVRFGERNTAYFHQQAIIRRRRNRIASLKNDNGEWVSDPQELAAMVFDFFALLYLQDDQEYSDNMPKHAFPRLSQDDFRQLLLPFTGADIFKAIQDMKPFQAPSPDGFQAIFYQRSWQVVGKALIDLALSFFSTGVLPEEEVESTVVLIPKVDHPEMVSQLRPISLNNVCLKAIIKVITNRLKPIMKKLVSPRQSSFIPGRQTTDNIIVLQEVLHTLRKRKGKKGGIVLKIDLEKAYDRLRWDFLRDTLKEIGLPSSWISFIMFCVEHNRMRLLWNGELSGPIIPTRGVRQGDPLSPYLFLLCMERLSRRIEQAIGDRLWKPLRLSKEGPPISHLFFADDLILFAEADSSQVRIIKQCLDEFCQSSGQRVNYNKSAIFVSANIDRRRACRLSSRAGIPLTVDLGRYLGVMAIHGRVTKARYRDLMLRIQKKLAPWKARHLSLAARITVVKSISASIPIYPMQTELLPVNVCRSLDRINRGFIWGDTEAKKKIHLVGWQ</sequence>
<evidence type="ECO:0000259" key="1">
    <source>
        <dbReference type="PROSITE" id="PS50878"/>
    </source>
</evidence>
<reference evidence="2 3" key="1">
    <citation type="submission" date="2024-04" db="EMBL/GenBank/DDBJ databases">
        <authorList>
            <person name="Fracassetti M."/>
        </authorList>
    </citation>
    <scope>NUCLEOTIDE SEQUENCE [LARGE SCALE GENOMIC DNA]</scope>
</reference>
<evidence type="ECO:0000313" key="3">
    <source>
        <dbReference type="Proteomes" id="UP001497516"/>
    </source>
</evidence>
<dbReference type="Proteomes" id="UP001497516">
    <property type="component" value="Chromosome 8"/>
</dbReference>
<dbReference type="InterPro" id="IPR000477">
    <property type="entry name" value="RT_dom"/>
</dbReference>
<protein>
    <recommendedName>
        <fullName evidence="1">Reverse transcriptase domain-containing protein</fullName>
    </recommendedName>
</protein>
<organism evidence="2 3">
    <name type="scientific">Linum trigynum</name>
    <dbReference type="NCBI Taxonomy" id="586398"/>
    <lineage>
        <taxon>Eukaryota</taxon>
        <taxon>Viridiplantae</taxon>
        <taxon>Streptophyta</taxon>
        <taxon>Embryophyta</taxon>
        <taxon>Tracheophyta</taxon>
        <taxon>Spermatophyta</taxon>
        <taxon>Magnoliopsida</taxon>
        <taxon>eudicotyledons</taxon>
        <taxon>Gunneridae</taxon>
        <taxon>Pentapetalae</taxon>
        <taxon>rosids</taxon>
        <taxon>fabids</taxon>
        <taxon>Malpighiales</taxon>
        <taxon>Linaceae</taxon>
        <taxon>Linum</taxon>
    </lineage>
</organism>
<dbReference type="PROSITE" id="PS50878">
    <property type="entry name" value="RT_POL"/>
    <property type="match status" value="1"/>
</dbReference>
<keyword evidence="3" id="KW-1185">Reference proteome</keyword>
<dbReference type="Pfam" id="PF00078">
    <property type="entry name" value="RVT_1"/>
    <property type="match status" value="1"/>
</dbReference>
<evidence type="ECO:0000313" key="2">
    <source>
        <dbReference type="EMBL" id="CAL1406862.1"/>
    </source>
</evidence>
<gene>
    <name evidence="2" type="ORF">LTRI10_LOCUS46560</name>
</gene>
<dbReference type="EMBL" id="OZ034821">
    <property type="protein sequence ID" value="CAL1406862.1"/>
    <property type="molecule type" value="Genomic_DNA"/>
</dbReference>
<name>A0AAV2G967_9ROSI</name>
<feature type="domain" description="Reverse transcriptase" evidence="1">
    <location>
        <begin position="201"/>
        <end position="482"/>
    </location>
</feature>
<dbReference type="InterPro" id="IPR043502">
    <property type="entry name" value="DNA/RNA_pol_sf"/>
</dbReference>
<dbReference type="PANTHER" id="PTHR31635">
    <property type="entry name" value="REVERSE TRANSCRIPTASE DOMAIN-CONTAINING PROTEIN-RELATED"/>
    <property type="match status" value="1"/>
</dbReference>